<dbReference type="RefSeq" id="WP_266054893.1">
    <property type="nucleotide sequence ID" value="NZ_JAPFQN010000002.1"/>
</dbReference>
<dbReference type="Proteomes" id="UP001209885">
    <property type="component" value="Unassembled WGS sequence"/>
</dbReference>
<accession>A0ABT3RMB2</accession>
<organism evidence="2 3">
    <name type="scientific">Mangrovivirga halotolerans</name>
    <dbReference type="NCBI Taxonomy" id="2993936"/>
    <lineage>
        <taxon>Bacteria</taxon>
        <taxon>Pseudomonadati</taxon>
        <taxon>Bacteroidota</taxon>
        <taxon>Cytophagia</taxon>
        <taxon>Cytophagales</taxon>
        <taxon>Mangrovivirgaceae</taxon>
        <taxon>Mangrovivirga</taxon>
    </lineage>
</organism>
<name>A0ABT3RMB2_9BACT</name>
<sequence>MRGYFIFLAFFSVISVQAQYTVNPSIFAKIRSGGIFGDHQFGEINLNYINGNNLLLKAYYVQYVHNPSWEYNYSLS</sequence>
<feature type="signal peptide" evidence="1">
    <location>
        <begin position="1"/>
        <end position="18"/>
    </location>
</feature>
<proteinExistence type="predicted"/>
<comment type="caution">
    <text evidence="2">The sequence shown here is derived from an EMBL/GenBank/DDBJ whole genome shotgun (WGS) entry which is preliminary data.</text>
</comment>
<dbReference type="EMBL" id="JAPFQN010000002">
    <property type="protein sequence ID" value="MCX2742611.1"/>
    <property type="molecule type" value="Genomic_DNA"/>
</dbReference>
<evidence type="ECO:0000256" key="1">
    <source>
        <dbReference type="SAM" id="SignalP"/>
    </source>
</evidence>
<protein>
    <submittedName>
        <fullName evidence="2">Uncharacterized protein</fullName>
    </submittedName>
</protein>
<feature type="chain" id="PRO_5045367789" evidence="1">
    <location>
        <begin position="19"/>
        <end position="76"/>
    </location>
</feature>
<reference evidence="2 3" key="1">
    <citation type="submission" date="2022-11" db="EMBL/GenBank/DDBJ databases">
        <title>The characterization of three novel Bacteroidetes species and genomic analysis of their roles in tidal elemental geochemical cycles.</title>
        <authorList>
            <person name="Ma K."/>
        </authorList>
    </citation>
    <scope>NUCLEOTIDE SEQUENCE [LARGE SCALE GENOMIC DNA]</scope>
    <source>
        <strain evidence="2 3">M17</strain>
    </source>
</reference>
<evidence type="ECO:0000313" key="2">
    <source>
        <dbReference type="EMBL" id="MCX2742611.1"/>
    </source>
</evidence>
<evidence type="ECO:0000313" key="3">
    <source>
        <dbReference type="Proteomes" id="UP001209885"/>
    </source>
</evidence>
<gene>
    <name evidence="2" type="ORF">OO013_01975</name>
</gene>
<keyword evidence="1" id="KW-0732">Signal</keyword>
<keyword evidence="3" id="KW-1185">Reference proteome</keyword>